<gene>
    <name evidence="2" type="ORF">SAMN03080594_110105</name>
</gene>
<evidence type="ECO:0000313" key="2">
    <source>
        <dbReference type="EMBL" id="SHF98608.1"/>
    </source>
</evidence>
<dbReference type="GO" id="GO:0016757">
    <property type="term" value="F:glycosyltransferase activity"/>
    <property type="evidence" value="ECO:0007669"/>
    <property type="project" value="InterPro"/>
</dbReference>
<organism evidence="2 3">
    <name type="scientific">Arenibacter palladensis</name>
    <dbReference type="NCBI Taxonomy" id="237373"/>
    <lineage>
        <taxon>Bacteria</taxon>
        <taxon>Pseudomonadati</taxon>
        <taxon>Bacteroidota</taxon>
        <taxon>Flavobacteriia</taxon>
        <taxon>Flavobacteriales</taxon>
        <taxon>Flavobacteriaceae</taxon>
        <taxon>Arenibacter</taxon>
    </lineage>
</organism>
<evidence type="ECO:0000259" key="1">
    <source>
        <dbReference type="Pfam" id="PF00534"/>
    </source>
</evidence>
<dbReference type="AlphaFoldDB" id="A0A1M5G4G8"/>
<dbReference type="InterPro" id="IPR050194">
    <property type="entry name" value="Glycosyltransferase_grp1"/>
</dbReference>
<protein>
    <submittedName>
        <fullName evidence="2">Glycosyltransferase involved in cell wall bisynthesis</fullName>
    </submittedName>
</protein>
<evidence type="ECO:0000313" key="3">
    <source>
        <dbReference type="Proteomes" id="UP000184406"/>
    </source>
</evidence>
<dbReference type="PANTHER" id="PTHR45947">
    <property type="entry name" value="SULFOQUINOVOSYL TRANSFERASE SQD2"/>
    <property type="match status" value="1"/>
</dbReference>
<dbReference type="EMBL" id="FQUX01000010">
    <property type="protein sequence ID" value="SHF98608.1"/>
    <property type="molecule type" value="Genomic_DNA"/>
</dbReference>
<reference evidence="3" key="1">
    <citation type="submission" date="2016-11" db="EMBL/GenBank/DDBJ databases">
        <authorList>
            <person name="Varghese N."/>
            <person name="Submissions S."/>
        </authorList>
    </citation>
    <scope>NUCLEOTIDE SEQUENCE [LARGE SCALE GENOMIC DNA]</scope>
    <source>
        <strain evidence="3">DSM 17539</strain>
    </source>
</reference>
<feature type="domain" description="Glycosyl transferase family 1" evidence="1">
    <location>
        <begin position="211"/>
        <end position="364"/>
    </location>
</feature>
<dbReference type="OrthoDB" id="7560678at2"/>
<dbReference type="InterPro" id="IPR001296">
    <property type="entry name" value="Glyco_trans_1"/>
</dbReference>
<dbReference type="Gene3D" id="3.40.50.2000">
    <property type="entry name" value="Glycogen Phosphorylase B"/>
    <property type="match status" value="4"/>
</dbReference>
<dbReference type="Proteomes" id="UP000184406">
    <property type="component" value="Unassembled WGS sequence"/>
</dbReference>
<sequence length="755" mass="85505">MKILFIHNNYASNTSGEEFAAEALENLLIANGHDVKWYRRFSDVINNSFSKKVSAFFLGIYNPKAIQEITDLLSSFEPDIVQIQNLYPFISPSIIKTIKRKGVPIVMRCPNYRLFCPTGLHMDGKGKVCEKCLSVGREFNCVAKNCEKNYAKSIGYALRNFFARTLWGLLTNMDAYMVQTAFQRQKFIDNGIPPKKLFIVPGLSPTIYKIDKALESKYVSFIGRLSEEKGITEFLKAARLLPTLTFVVVGNFTASHSHLKVNSPANVMWKGFLSGKDLDLIFKQSKIVVVPSKWYEGFPNVITRAMKHGKPVITSNLGAMAAIIDHEENGLLVEPGDTIGLAKNIRELYEDNEKCSLFGANAKRKADIFFSTAKVYDDLIDLYQGLLMEKEKKTRKILFVLHYPPPVHGAAMVGQYIMESITVNDYFDTHYINLGTSVSVDEIGLGGILKLKRYFKILRQTFSSIKRFKPNLVYITLTASGPGFYKDALIVMLVRSFGKKIVFHFHNKGIAEKQDNWLDNALYKMVFKNAEVILLSKHLYSDIKKYVPIKQVHYCANGIPENKFKNLTLKSVNEKVQILFLSNLLESKGVFILLKACQLLQAKQLPFHCTFIGSEGDITVGKFQEKVIEFGINNCVYYAGRKYGVEKEKAYSQADVFVFPTYNETFGLVNLEAMQFALPVVSTYEGGIPDIVVDGKTGFLVQRQDAEALANKLEVLILNPELRVKMGEAGRKHYEEHFTLEVFESRFSKIMQELV</sequence>
<name>A0A1M5G4G8_9FLAO</name>
<dbReference type="SUPFAM" id="SSF53756">
    <property type="entry name" value="UDP-Glycosyltransferase/glycogen phosphorylase"/>
    <property type="match status" value="2"/>
</dbReference>
<dbReference type="Pfam" id="PF00534">
    <property type="entry name" value="Glycos_transf_1"/>
    <property type="match status" value="2"/>
</dbReference>
<accession>A0A1M5G4G8</accession>
<dbReference type="RefSeq" id="WP_084532709.1">
    <property type="nucleotide sequence ID" value="NZ_FQUX01000010.1"/>
</dbReference>
<proteinExistence type="predicted"/>
<dbReference type="PANTHER" id="PTHR45947:SF3">
    <property type="entry name" value="SULFOQUINOVOSYL TRANSFERASE SQD2"/>
    <property type="match status" value="1"/>
</dbReference>
<keyword evidence="3" id="KW-1185">Reference proteome</keyword>
<feature type="domain" description="Glycosyl transferase family 1" evidence="1">
    <location>
        <begin position="572"/>
        <end position="733"/>
    </location>
</feature>
<dbReference type="CDD" id="cd03801">
    <property type="entry name" value="GT4_PimA-like"/>
    <property type="match status" value="2"/>
</dbReference>
<keyword evidence="2" id="KW-0808">Transferase</keyword>